<accession>A0A9W4TN79</accession>
<dbReference type="GO" id="GO:0005829">
    <property type="term" value="C:cytosol"/>
    <property type="evidence" value="ECO:0007669"/>
    <property type="project" value="TreeGrafter"/>
</dbReference>
<organism evidence="3 5">
    <name type="scientific">Commensalibacter communis</name>
    <dbReference type="NCBI Taxonomy" id="2972786"/>
    <lineage>
        <taxon>Bacteria</taxon>
        <taxon>Pseudomonadati</taxon>
        <taxon>Pseudomonadota</taxon>
        <taxon>Alphaproteobacteria</taxon>
        <taxon>Acetobacterales</taxon>
        <taxon>Acetobacteraceae</taxon>
    </lineage>
</organism>
<dbReference type="PANTHER" id="PTHR46797:SF1">
    <property type="entry name" value="METHYLPHOSPHONATE SYNTHASE"/>
    <property type="match status" value="1"/>
</dbReference>
<evidence type="ECO:0000313" key="6">
    <source>
        <dbReference type="Proteomes" id="UP001154259"/>
    </source>
</evidence>
<dbReference type="EMBL" id="CAMXCM010000002">
    <property type="protein sequence ID" value="CAI3940679.1"/>
    <property type="molecule type" value="Genomic_DNA"/>
</dbReference>
<protein>
    <recommendedName>
        <fullName evidence="2">HTH cro/C1-type domain-containing protein</fullName>
    </recommendedName>
</protein>
<dbReference type="InterPro" id="IPR001387">
    <property type="entry name" value="Cro/C1-type_HTH"/>
</dbReference>
<dbReference type="PANTHER" id="PTHR46797">
    <property type="entry name" value="HTH-TYPE TRANSCRIPTIONAL REGULATOR"/>
    <property type="match status" value="1"/>
</dbReference>
<evidence type="ECO:0000313" key="4">
    <source>
        <dbReference type="EMBL" id="CAI3942805.1"/>
    </source>
</evidence>
<dbReference type="CDD" id="cd00093">
    <property type="entry name" value="HTH_XRE"/>
    <property type="match status" value="1"/>
</dbReference>
<dbReference type="GO" id="GO:0003677">
    <property type="term" value="F:DNA binding"/>
    <property type="evidence" value="ECO:0007669"/>
    <property type="project" value="UniProtKB-KW"/>
</dbReference>
<evidence type="ECO:0000259" key="2">
    <source>
        <dbReference type="PROSITE" id="PS50943"/>
    </source>
</evidence>
<comment type="caution">
    <text evidence="3">The sequence shown here is derived from an EMBL/GenBank/DDBJ whole genome shotgun (WGS) entry which is preliminary data.</text>
</comment>
<dbReference type="GO" id="GO:0003700">
    <property type="term" value="F:DNA-binding transcription factor activity"/>
    <property type="evidence" value="ECO:0007669"/>
    <property type="project" value="TreeGrafter"/>
</dbReference>
<dbReference type="Gene3D" id="1.10.260.40">
    <property type="entry name" value="lambda repressor-like DNA-binding domains"/>
    <property type="match status" value="1"/>
</dbReference>
<dbReference type="SUPFAM" id="SSF47413">
    <property type="entry name" value="lambda repressor-like DNA-binding domains"/>
    <property type="match status" value="1"/>
</dbReference>
<dbReference type="Proteomes" id="UP001154259">
    <property type="component" value="Unassembled WGS sequence"/>
</dbReference>
<dbReference type="Proteomes" id="UP001154255">
    <property type="component" value="Unassembled WGS sequence"/>
</dbReference>
<keyword evidence="1" id="KW-0238">DNA-binding</keyword>
<dbReference type="PROSITE" id="PS50943">
    <property type="entry name" value="HTH_CROC1"/>
    <property type="match status" value="1"/>
</dbReference>
<evidence type="ECO:0000313" key="3">
    <source>
        <dbReference type="EMBL" id="CAI3940679.1"/>
    </source>
</evidence>
<name>A0A9W4TN79_9PROT</name>
<dbReference type="Pfam" id="PF01381">
    <property type="entry name" value="HTH_3"/>
    <property type="match status" value="1"/>
</dbReference>
<dbReference type="EMBL" id="CAMXCS010000002">
    <property type="protein sequence ID" value="CAI3942805.1"/>
    <property type="molecule type" value="Genomic_DNA"/>
</dbReference>
<feature type="domain" description="HTH cro/C1-type" evidence="2">
    <location>
        <begin position="7"/>
        <end position="61"/>
    </location>
</feature>
<evidence type="ECO:0000256" key="1">
    <source>
        <dbReference type="ARBA" id="ARBA00023125"/>
    </source>
</evidence>
<sequence length="92" mass="9822">MNVAHAIKICRAAKKLSIEALSNESGLSKSYISKLENGKRKPSMEAIEKISETLGIPVVVLLMLAAEKGEISTLSPDLVSELQKSVLDVLGS</sequence>
<evidence type="ECO:0000313" key="5">
    <source>
        <dbReference type="Proteomes" id="UP001154255"/>
    </source>
</evidence>
<dbReference type="RefSeq" id="WP_271789654.1">
    <property type="nucleotide sequence ID" value="NZ_CAMXCM010000002.1"/>
</dbReference>
<proteinExistence type="predicted"/>
<reference evidence="3" key="1">
    <citation type="submission" date="2022-10" db="EMBL/GenBank/DDBJ databases">
        <authorList>
            <person name="Botero Cardona J."/>
        </authorList>
    </citation>
    <scope>NUCLEOTIDE SEQUENCE</scope>
    <source>
        <strain evidence="3">LMG 31819</strain>
        <strain evidence="4">R-53529</strain>
    </source>
</reference>
<keyword evidence="6" id="KW-1185">Reference proteome</keyword>
<dbReference type="AlphaFoldDB" id="A0A9W4TN79"/>
<dbReference type="InterPro" id="IPR010982">
    <property type="entry name" value="Lambda_DNA-bd_dom_sf"/>
</dbReference>
<gene>
    <name evidence="4" type="ORF">R53529_LOCUS1220</name>
    <name evidence="3" type="ORF">R53530_LOCUS1214</name>
</gene>
<dbReference type="SMART" id="SM00530">
    <property type="entry name" value="HTH_XRE"/>
    <property type="match status" value="1"/>
</dbReference>
<dbReference type="InterPro" id="IPR050807">
    <property type="entry name" value="TransReg_Diox_bact_type"/>
</dbReference>